<proteinExistence type="predicted"/>
<dbReference type="SUPFAM" id="SSF53474">
    <property type="entry name" value="alpha/beta-Hydrolases"/>
    <property type="match status" value="1"/>
</dbReference>
<feature type="domain" description="BD-FAE-like" evidence="1">
    <location>
        <begin position="91"/>
        <end position="190"/>
    </location>
</feature>
<dbReference type="Gene3D" id="3.40.50.1820">
    <property type="entry name" value="alpha/beta hydrolase"/>
    <property type="match status" value="1"/>
</dbReference>
<protein>
    <submittedName>
        <fullName evidence="2">Subtype B tannase</fullName>
    </submittedName>
</protein>
<accession>A0ABW4CFK0</accession>
<organism evidence="2 3">
    <name type="scientific">Lacticaseibacillus mingshuiensis</name>
    <dbReference type="NCBI Taxonomy" id="2799574"/>
    <lineage>
        <taxon>Bacteria</taxon>
        <taxon>Bacillati</taxon>
        <taxon>Bacillota</taxon>
        <taxon>Bacilli</taxon>
        <taxon>Lactobacillales</taxon>
        <taxon>Lactobacillaceae</taxon>
        <taxon>Lacticaseibacillus</taxon>
    </lineage>
</organism>
<dbReference type="Pfam" id="PF20434">
    <property type="entry name" value="BD-FAE"/>
    <property type="match status" value="1"/>
</dbReference>
<dbReference type="InterPro" id="IPR048124">
    <property type="entry name" value="Tannase_B"/>
</dbReference>
<dbReference type="EMBL" id="JBHTOC010000006">
    <property type="protein sequence ID" value="MFD1429580.1"/>
    <property type="molecule type" value="Genomic_DNA"/>
</dbReference>
<reference evidence="3" key="1">
    <citation type="journal article" date="2019" name="Int. J. Syst. Evol. Microbiol.">
        <title>The Global Catalogue of Microorganisms (GCM) 10K type strain sequencing project: providing services to taxonomists for standard genome sequencing and annotation.</title>
        <authorList>
            <consortium name="The Broad Institute Genomics Platform"/>
            <consortium name="The Broad Institute Genome Sequencing Center for Infectious Disease"/>
            <person name="Wu L."/>
            <person name="Ma J."/>
        </authorList>
    </citation>
    <scope>NUCLEOTIDE SEQUENCE [LARGE SCALE GENOMIC DNA]</scope>
    <source>
        <strain evidence="3">CCM 8980</strain>
    </source>
</reference>
<dbReference type="Proteomes" id="UP001597196">
    <property type="component" value="Unassembled WGS sequence"/>
</dbReference>
<dbReference type="RefSeq" id="WP_225877908.1">
    <property type="nucleotide sequence ID" value="NZ_BOLQ01000008.1"/>
</dbReference>
<comment type="caution">
    <text evidence="2">The sequence shown here is derived from an EMBL/GenBank/DDBJ whole genome shotgun (WGS) entry which is preliminary data.</text>
</comment>
<gene>
    <name evidence="2" type="ORF">ACFQ4P_04880</name>
</gene>
<evidence type="ECO:0000259" key="1">
    <source>
        <dbReference type="Pfam" id="PF20434"/>
    </source>
</evidence>
<evidence type="ECO:0000313" key="3">
    <source>
        <dbReference type="Proteomes" id="UP001597196"/>
    </source>
</evidence>
<dbReference type="InterPro" id="IPR049492">
    <property type="entry name" value="BD-FAE-like_dom"/>
</dbReference>
<keyword evidence="3" id="KW-1185">Reference proteome</keyword>
<evidence type="ECO:0000313" key="2">
    <source>
        <dbReference type="EMBL" id="MFD1429580.1"/>
    </source>
</evidence>
<dbReference type="NCBIfam" id="NF041556">
    <property type="entry name" value="tannase_B"/>
    <property type="match status" value="1"/>
</dbReference>
<name>A0ABW4CFK0_9LACO</name>
<dbReference type="InterPro" id="IPR029058">
    <property type="entry name" value="AB_hydrolase_fold"/>
</dbReference>
<sequence>MTMKFDAKTWIGRTFADGFGYAESRDNIYVQHPVAEIQKLNVFTPVAYLDHGSVNGYTAETAPILMPNTVGGYLPGPADQPGEAGWPSRGKTIEAALRQGYVVVSAGIRGRTTLNAVGNQIGGAPALLIDMKAAVRWVKANAALLPGRVDRIITNGTSAGGALSALTGASGNDVRYESELQRLGAADEDDSVFAASVYCPIHNLEHADMAYEWQFNGINDFNSFHEVSENGKTTTQAWHGTLSPAQQELSAKLKASFPAYLNSLNLHAPDGTPLSLRADGNGSFLTYLQSLLIASAQHALDIGATVPTEAGFTMRDGKMMAVDWPVYLRYIGRMKSTPAFDSLSLSSPENNEFEDRHFTAFSQQMDSNHSPLAPADLIAAMNPLTAIGSAKTAQHWRIRHGAADRDTSFAIPTILALTLQNRGFSVDFALPWATPHDGDYDLPELFAWIDRLCKKETLFGA</sequence>